<dbReference type="SUPFAM" id="SSF53167">
    <property type="entry name" value="Purine and uridine phosphorylases"/>
    <property type="match status" value="1"/>
</dbReference>
<accession>A0AAW9HML5</accession>
<dbReference type="InterPro" id="IPR000845">
    <property type="entry name" value="Nucleoside_phosphorylase_d"/>
</dbReference>
<gene>
    <name evidence="5" type="ORF">R6G74_05265</name>
    <name evidence="6" type="ORF">R6P33_04970</name>
</gene>
<dbReference type="GO" id="GO:0005829">
    <property type="term" value="C:cytosol"/>
    <property type="evidence" value="ECO:0007669"/>
    <property type="project" value="TreeGrafter"/>
</dbReference>
<dbReference type="EMBL" id="JAWNFY010000011">
    <property type="protein sequence ID" value="MDY5146375.1"/>
    <property type="molecule type" value="Genomic_DNA"/>
</dbReference>
<dbReference type="GeneID" id="92813727"/>
<protein>
    <recommendedName>
        <fullName evidence="2">Uridine phosphorylase</fullName>
        <ecNumber evidence="1">2.4.2.3</ecNumber>
    </recommendedName>
</protein>
<dbReference type="PANTHER" id="PTHR43691:SF11">
    <property type="entry name" value="FI09636P-RELATED"/>
    <property type="match status" value="1"/>
</dbReference>
<name>A0AAW9HML5_9ACTO</name>
<evidence type="ECO:0000313" key="6">
    <source>
        <dbReference type="EMBL" id="MDY5146375.1"/>
    </source>
</evidence>
<evidence type="ECO:0000313" key="8">
    <source>
        <dbReference type="Proteomes" id="UP001288320"/>
    </source>
</evidence>
<evidence type="ECO:0000313" key="7">
    <source>
        <dbReference type="Proteomes" id="UP001284901"/>
    </source>
</evidence>
<reference evidence="5 7" key="1">
    <citation type="submission" date="2023-10" db="EMBL/GenBank/DDBJ databases">
        <title>Whole Genome based description of the genera Actinobaculum and Actinotignum reveals a complex phylogenetic relationship within the species included in the genus Actinotignum.</title>
        <authorList>
            <person name="Jensen C.S."/>
            <person name="Dargis R."/>
            <person name="Kemp M."/>
            <person name="Christensen J.J."/>
        </authorList>
    </citation>
    <scope>NUCLEOTIDE SEQUENCE</scope>
    <source>
        <strain evidence="6 7">SLA_B089</strain>
        <strain evidence="5">SLA_B245</strain>
    </source>
</reference>
<dbReference type="EC" id="2.4.2.3" evidence="1"/>
<evidence type="ECO:0000256" key="2">
    <source>
        <dbReference type="ARBA" id="ARBA00021980"/>
    </source>
</evidence>
<keyword evidence="7" id="KW-1185">Reference proteome</keyword>
<dbReference type="AlphaFoldDB" id="A0AAW9HML5"/>
<dbReference type="RefSeq" id="WP_087069796.1">
    <property type="nucleotide sequence ID" value="NZ_CAUPFC010000011.1"/>
</dbReference>
<comment type="catalytic activity">
    <reaction evidence="3">
        <text>uridine + phosphate = alpha-D-ribose 1-phosphate + uracil</text>
        <dbReference type="Rhea" id="RHEA:24388"/>
        <dbReference type="ChEBI" id="CHEBI:16704"/>
        <dbReference type="ChEBI" id="CHEBI:17568"/>
        <dbReference type="ChEBI" id="CHEBI:43474"/>
        <dbReference type="ChEBI" id="CHEBI:57720"/>
        <dbReference type="EC" id="2.4.2.3"/>
    </reaction>
</comment>
<dbReference type="Proteomes" id="UP001288320">
    <property type="component" value="Unassembled WGS sequence"/>
</dbReference>
<dbReference type="EMBL" id="JAWNFV010000009">
    <property type="protein sequence ID" value="MDY5140722.1"/>
    <property type="molecule type" value="Genomic_DNA"/>
</dbReference>
<dbReference type="CDD" id="cd17767">
    <property type="entry name" value="UP_EcUdp-like"/>
    <property type="match status" value="1"/>
</dbReference>
<proteinExistence type="predicted"/>
<organism evidence="5 8">
    <name type="scientific">Actinotignum timonense</name>
    <dbReference type="NCBI Taxonomy" id="1870995"/>
    <lineage>
        <taxon>Bacteria</taxon>
        <taxon>Bacillati</taxon>
        <taxon>Actinomycetota</taxon>
        <taxon>Actinomycetes</taxon>
        <taxon>Actinomycetales</taxon>
        <taxon>Actinomycetaceae</taxon>
        <taxon>Actinotignum</taxon>
    </lineage>
</organism>
<comment type="caution">
    <text evidence="5">The sequence shown here is derived from an EMBL/GenBank/DDBJ whole genome shotgun (WGS) entry which is preliminary data.</text>
</comment>
<dbReference type="GO" id="GO:0004850">
    <property type="term" value="F:uridine phosphorylase activity"/>
    <property type="evidence" value="ECO:0007669"/>
    <property type="project" value="UniProtKB-EC"/>
</dbReference>
<evidence type="ECO:0000256" key="3">
    <source>
        <dbReference type="ARBA" id="ARBA00048447"/>
    </source>
</evidence>
<feature type="domain" description="Nucleoside phosphorylase" evidence="4">
    <location>
        <begin position="30"/>
        <end position="245"/>
    </location>
</feature>
<dbReference type="InterPro" id="IPR035994">
    <property type="entry name" value="Nucleoside_phosphorylase_sf"/>
</dbReference>
<dbReference type="PANTHER" id="PTHR43691">
    <property type="entry name" value="URIDINE PHOSPHORYLASE"/>
    <property type="match status" value="1"/>
</dbReference>
<dbReference type="Proteomes" id="UP001284901">
    <property type="component" value="Unassembled WGS sequence"/>
</dbReference>
<dbReference type="Pfam" id="PF01048">
    <property type="entry name" value="PNP_UDP_1"/>
    <property type="match status" value="1"/>
</dbReference>
<dbReference type="Gene3D" id="3.40.50.1580">
    <property type="entry name" value="Nucleoside phosphorylase domain"/>
    <property type="match status" value="1"/>
</dbReference>
<evidence type="ECO:0000259" key="4">
    <source>
        <dbReference type="Pfam" id="PF01048"/>
    </source>
</evidence>
<sequence>MTKNEYVPLRQGQDETLALTKIPVAELADRVLVVGDPDRAAKAAGLLANAKPIAKNREYHSYVGEYEGKRITVASHGVGAAGAACCFEELCRGGAKYIIRAGTAGGVQRDVVDGDLLVVTGAVRCDGYTELVVPMNYPAVPDLQVTSSLVRTAEESDLNTHAGVVITSANFYPSPILGNDQPKWRDAGAIGVEMEVAALFITASIHRVKSGAILAIDGNPLKDEDEDMTSYEPDREIVTKAIDATLETSLKVLASLE</sequence>
<evidence type="ECO:0000313" key="5">
    <source>
        <dbReference type="EMBL" id="MDY5140722.1"/>
    </source>
</evidence>
<dbReference type="GO" id="GO:0006218">
    <property type="term" value="P:uridine catabolic process"/>
    <property type="evidence" value="ECO:0007669"/>
    <property type="project" value="TreeGrafter"/>
</dbReference>
<evidence type="ECO:0000256" key="1">
    <source>
        <dbReference type="ARBA" id="ARBA00011888"/>
    </source>
</evidence>